<dbReference type="InterPro" id="IPR032675">
    <property type="entry name" value="LRR_dom_sf"/>
</dbReference>
<reference evidence="1" key="1">
    <citation type="submission" date="2023-03" db="EMBL/GenBank/DDBJ databases">
        <title>Massive genome expansion in bonnet fungi (Mycena s.s.) driven by repeated elements and novel gene families across ecological guilds.</title>
        <authorList>
            <consortium name="Lawrence Berkeley National Laboratory"/>
            <person name="Harder C.B."/>
            <person name="Miyauchi S."/>
            <person name="Viragh M."/>
            <person name="Kuo A."/>
            <person name="Thoen E."/>
            <person name="Andreopoulos B."/>
            <person name="Lu D."/>
            <person name="Skrede I."/>
            <person name="Drula E."/>
            <person name="Henrissat B."/>
            <person name="Morin E."/>
            <person name="Kohler A."/>
            <person name="Barry K."/>
            <person name="LaButti K."/>
            <person name="Morin E."/>
            <person name="Salamov A."/>
            <person name="Lipzen A."/>
            <person name="Mereny Z."/>
            <person name="Hegedus B."/>
            <person name="Baldrian P."/>
            <person name="Stursova M."/>
            <person name="Weitz H."/>
            <person name="Taylor A."/>
            <person name="Grigoriev I.V."/>
            <person name="Nagy L.G."/>
            <person name="Martin F."/>
            <person name="Kauserud H."/>
        </authorList>
    </citation>
    <scope>NUCLEOTIDE SEQUENCE</scope>
    <source>
        <strain evidence="1">CBHHK182m</strain>
    </source>
</reference>
<dbReference type="SUPFAM" id="SSF52058">
    <property type="entry name" value="L domain-like"/>
    <property type="match status" value="1"/>
</dbReference>
<dbReference type="Proteomes" id="UP001215598">
    <property type="component" value="Unassembled WGS sequence"/>
</dbReference>
<dbReference type="EMBL" id="JARKIB010000003">
    <property type="protein sequence ID" value="KAJ7782648.1"/>
    <property type="molecule type" value="Genomic_DNA"/>
</dbReference>
<evidence type="ECO:0000313" key="2">
    <source>
        <dbReference type="Proteomes" id="UP001215598"/>
    </source>
</evidence>
<gene>
    <name evidence="1" type="ORF">B0H16DRAFT_1877184</name>
</gene>
<evidence type="ECO:0000313" key="1">
    <source>
        <dbReference type="EMBL" id="KAJ7782648.1"/>
    </source>
</evidence>
<proteinExistence type="predicted"/>
<name>A0AAD7KGA4_9AGAR</name>
<protein>
    <recommendedName>
        <fullName evidence="3">F-box domain-containing protein</fullName>
    </recommendedName>
</protein>
<evidence type="ECO:0008006" key="3">
    <source>
        <dbReference type="Google" id="ProtNLM"/>
    </source>
</evidence>
<sequence length="417" mass="47112">MAILRADREAVLTSLAASVYPYVDEHRRHSPLPLASVCRLWRAVALSTCRLWTHFAPYDRDGDNDTRPHLTDLLMCWLSRAGRLKLHICIELPSSPLWIWWRMDGFRSPPISDLTTIALEYSSDATIPALLDAPRLREVILDRFRFGDDWRTSVPWIQLTSLNPKSQNVLECLEVLSHTPNLEVLTFWTCGGAVGIIFPPPSLPRLHTLHLGANGSSGLLPYLTLPALDELRLGSITSGAVEALTALITRSGCSPTTLFVTFYNSRCMYDLISRMPSVRMLRMTCPAIPSAHFTELFHSMSKHPSSCILPALTSFIIDECCVEIPLRPLVNMLMARRVKMEGVAQLNSFKLLFHQDFHNPFPKVNLNWQTEDVGLAVWELRDLRSRGLQLDIQSTIKWLSGNITRKMIEEIGSAERS</sequence>
<dbReference type="AlphaFoldDB" id="A0AAD7KGA4"/>
<keyword evidence="2" id="KW-1185">Reference proteome</keyword>
<comment type="caution">
    <text evidence="1">The sequence shown here is derived from an EMBL/GenBank/DDBJ whole genome shotgun (WGS) entry which is preliminary data.</text>
</comment>
<dbReference type="Gene3D" id="3.80.10.10">
    <property type="entry name" value="Ribonuclease Inhibitor"/>
    <property type="match status" value="1"/>
</dbReference>
<organism evidence="1 2">
    <name type="scientific">Mycena metata</name>
    <dbReference type="NCBI Taxonomy" id="1033252"/>
    <lineage>
        <taxon>Eukaryota</taxon>
        <taxon>Fungi</taxon>
        <taxon>Dikarya</taxon>
        <taxon>Basidiomycota</taxon>
        <taxon>Agaricomycotina</taxon>
        <taxon>Agaricomycetes</taxon>
        <taxon>Agaricomycetidae</taxon>
        <taxon>Agaricales</taxon>
        <taxon>Marasmiineae</taxon>
        <taxon>Mycenaceae</taxon>
        <taxon>Mycena</taxon>
    </lineage>
</organism>
<accession>A0AAD7KGA4</accession>